<keyword evidence="2" id="KW-1133">Transmembrane helix</keyword>
<dbReference type="EMBL" id="CDHN01000001">
    <property type="protein sequence ID" value="CEJ82282.1"/>
    <property type="molecule type" value="Genomic_DNA"/>
</dbReference>
<dbReference type="HOGENOM" id="CLU_837247_0_0_1"/>
<evidence type="ECO:0000256" key="2">
    <source>
        <dbReference type="SAM" id="Phobius"/>
    </source>
</evidence>
<evidence type="ECO:0000256" key="1">
    <source>
        <dbReference type="SAM" id="MobiDB-lite"/>
    </source>
</evidence>
<keyword evidence="2" id="KW-0472">Membrane</keyword>
<evidence type="ECO:0000313" key="4">
    <source>
        <dbReference type="Proteomes" id="UP000039046"/>
    </source>
</evidence>
<organism evidence="3 4">
    <name type="scientific">[Torrubiella] hemipterigena</name>
    <dbReference type="NCBI Taxonomy" id="1531966"/>
    <lineage>
        <taxon>Eukaryota</taxon>
        <taxon>Fungi</taxon>
        <taxon>Dikarya</taxon>
        <taxon>Ascomycota</taxon>
        <taxon>Pezizomycotina</taxon>
        <taxon>Sordariomycetes</taxon>
        <taxon>Hypocreomycetidae</taxon>
        <taxon>Hypocreales</taxon>
        <taxon>Clavicipitaceae</taxon>
        <taxon>Clavicipitaceae incertae sedis</taxon>
        <taxon>'Torrubiella' clade</taxon>
    </lineage>
</organism>
<feature type="transmembrane region" description="Helical" evidence="2">
    <location>
        <begin position="37"/>
        <end position="61"/>
    </location>
</feature>
<gene>
    <name evidence="3" type="ORF">VHEMI02358</name>
</gene>
<feature type="region of interest" description="Disordered" evidence="1">
    <location>
        <begin position="277"/>
        <end position="301"/>
    </location>
</feature>
<keyword evidence="4" id="KW-1185">Reference proteome</keyword>
<feature type="compositionally biased region" description="Polar residues" evidence="1">
    <location>
        <begin position="286"/>
        <end position="301"/>
    </location>
</feature>
<keyword evidence="2" id="KW-0812">Transmembrane</keyword>
<dbReference type="AlphaFoldDB" id="A0A0A1T7M5"/>
<name>A0A0A1T7M5_9HYPO</name>
<feature type="transmembrane region" description="Helical" evidence="2">
    <location>
        <begin position="73"/>
        <end position="93"/>
    </location>
</feature>
<protein>
    <submittedName>
        <fullName evidence="3">Uncharacterized protein</fullName>
    </submittedName>
</protein>
<reference evidence="3 4" key="1">
    <citation type="journal article" date="2015" name="Genome Announc.">
        <title>Draft Genome Sequence and Gene Annotation of the Entomopathogenic Fungus Verticillium hemipterigenum.</title>
        <authorList>
            <person name="Horn F."/>
            <person name="Habel A."/>
            <person name="Scharf D.H."/>
            <person name="Dworschak J."/>
            <person name="Brakhage A.A."/>
            <person name="Guthke R."/>
            <person name="Hertweck C."/>
            <person name="Linde J."/>
        </authorList>
    </citation>
    <scope>NUCLEOTIDE SEQUENCE [LARGE SCALE GENOMIC DNA]</scope>
</reference>
<dbReference type="Proteomes" id="UP000039046">
    <property type="component" value="Unassembled WGS sequence"/>
</dbReference>
<proteinExistence type="predicted"/>
<evidence type="ECO:0000313" key="3">
    <source>
        <dbReference type="EMBL" id="CEJ82282.1"/>
    </source>
</evidence>
<accession>A0A0A1T7M5</accession>
<sequence length="332" mass="35831">MLSEELRGHLGSFASDSLLFTRFNYKNDGCRTLMPTLLILCTYTTTLIPITFSTCFLNHFIQFFNFPFFTMRFTTTAIAIGALLPSAMAWGPFTVAFCTKENPENLNCLARLPEDCAKPLMSIERENAGKSDQPDFQDAFCTVPSERWDRIHAAMASCKDIDMKEAIGGYTAACYQKMRTQHYYICNPRNQVDSVTKELAFFVCLPNEWSTLSSQVPIPSSTVAITNKPASSVKPSDIGKPSEISKPAITLSSALPRGTTTTITTKTTEECSSAAAPTTKADCPHCSSNPVRPSNGTLPDTSTPPVVVTAGGSAANVNMAAVALVAAAAAML</sequence>